<feature type="transmembrane region" description="Helical" evidence="1">
    <location>
        <begin position="129"/>
        <end position="149"/>
    </location>
</feature>
<reference evidence="2 3" key="1">
    <citation type="submission" date="2023-03" db="EMBL/GenBank/DDBJ databases">
        <title>Bacillus Genome Sequencing.</title>
        <authorList>
            <person name="Dunlap C."/>
        </authorList>
    </citation>
    <scope>NUCLEOTIDE SEQUENCE [LARGE SCALE GENOMIC DNA]</scope>
    <source>
        <strain evidence="2 3">B-14544</strain>
    </source>
</reference>
<accession>A0ABU6NBD6</accession>
<evidence type="ECO:0000256" key="1">
    <source>
        <dbReference type="SAM" id="Phobius"/>
    </source>
</evidence>
<keyword evidence="1" id="KW-0472">Membrane</keyword>
<proteinExistence type="predicted"/>
<feature type="transmembrane region" description="Helical" evidence="1">
    <location>
        <begin position="34"/>
        <end position="54"/>
    </location>
</feature>
<dbReference type="RefSeq" id="WP_327968553.1">
    <property type="nucleotide sequence ID" value="NZ_JARMQG010000182.1"/>
</dbReference>
<comment type="caution">
    <text evidence="2">The sequence shown here is derived from an EMBL/GenBank/DDBJ whole genome shotgun (WGS) entry which is preliminary data.</text>
</comment>
<protein>
    <submittedName>
        <fullName evidence="2">Uncharacterized protein</fullName>
    </submittedName>
</protein>
<keyword evidence="1" id="KW-1133">Transmembrane helix</keyword>
<dbReference type="EMBL" id="JARMQG010000182">
    <property type="protein sequence ID" value="MED3563499.1"/>
    <property type="molecule type" value="Genomic_DNA"/>
</dbReference>
<evidence type="ECO:0000313" key="3">
    <source>
        <dbReference type="Proteomes" id="UP001330749"/>
    </source>
</evidence>
<name>A0ABU6NBD6_9BACI</name>
<feature type="transmembrane region" description="Helical" evidence="1">
    <location>
        <begin position="6"/>
        <end position="22"/>
    </location>
</feature>
<dbReference type="Proteomes" id="UP001330749">
    <property type="component" value="Unassembled WGS sequence"/>
</dbReference>
<feature type="transmembrane region" description="Helical" evidence="1">
    <location>
        <begin position="69"/>
        <end position="88"/>
    </location>
</feature>
<evidence type="ECO:0000313" key="2">
    <source>
        <dbReference type="EMBL" id="MED3563499.1"/>
    </source>
</evidence>
<dbReference type="NCBIfam" id="NF041644">
    <property type="entry name" value="CBO0543_fam"/>
    <property type="match status" value="1"/>
</dbReference>
<gene>
    <name evidence="2" type="ORF">P4447_13755</name>
</gene>
<keyword evidence="3" id="KW-1185">Reference proteome</keyword>
<dbReference type="InterPro" id="IPR048147">
    <property type="entry name" value="CBO0543-like"/>
</dbReference>
<organism evidence="2 3">
    <name type="scientific">Bacillus xiapuensis</name>
    <dbReference type="NCBI Taxonomy" id="2014075"/>
    <lineage>
        <taxon>Bacteria</taxon>
        <taxon>Bacillati</taxon>
        <taxon>Bacillota</taxon>
        <taxon>Bacilli</taxon>
        <taxon>Bacillales</taxon>
        <taxon>Bacillaceae</taxon>
        <taxon>Bacillus</taxon>
    </lineage>
</organism>
<sequence>MKIDPLILYTLYGCTFISLAFIPKDKLREASIIFLFQQCVTWFAGILAVGFNLLEYPVRELAKVNGTSFLYEFFLYPVVTIFFCLFYPKTNSIWRKLIYISAFTTGLTLPEVIMEKYTNLIMYINWKWYYTWASVYATLFLAGIFYKWYFKLNSR</sequence>
<keyword evidence="1" id="KW-0812">Transmembrane</keyword>